<evidence type="ECO:0000313" key="2">
    <source>
        <dbReference type="EMBL" id="JAP95739.1"/>
    </source>
</evidence>
<dbReference type="InterPro" id="IPR003409">
    <property type="entry name" value="MORN"/>
</dbReference>
<evidence type="ECO:0000256" key="1">
    <source>
        <dbReference type="ARBA" id="ARBA00022737"/>
    </source>
</evidence>
<gene>
    <name evidence="2" type="ORF">TPC1_11163</name>
</gene>
<proteinExistence type="predicted"/>
<dbReference type="PANTHER" id="PTHR46917:SF1">
    <property type="entry name" value="MORN REPEAT-CONTAINING PROTEIN 2"/>
    <property type="match status" value="1"/>
</dbReference>
<dbReference type="SUPFAM" id="SSF82185">
    <property type="entry name" value="Histone H3 K4-specific methyltransferase SET7/9 N-terminal domain"/>
    <property type="match status" value="1"/>
</dbReference>
<protein>
    <recommendedName>
        <fullName evidence="3">MORN repeat-containing protein</fullName>
    </recommendedName>
</protein>
<name>A0A146KKG9_9EUKA</name>
<sequence>MPPKQVQQLNGIFTYPNGDYYKGDYTQENEQQYRQGAGTYICFSEESLGLEEIPVDVRTMPIPQRYPNDIIKLTGQWNHDGFVEGEICFANGAKYSGKLDGVNYVSGGTYTFPDGKQYTGEFFNNMLHGIGTVKAGDMTFGPGVYKNNYGDGL</sequence>
<dbReference type="AlphaFoldDB" id="A0A146KKG9"/>
<reference evidence="2" key="1">
    <citation type="submission" date="2015-07" db="EMBL/GenBank/DDBJ databases">
        <title>Adaptation to a free-living lifestyle via gene acquisitions in the diplomonad Trepomonas sp. PC1.</title>
        <authorList>
            <person name="Xu F."/>
            <person name="Jerlstrom-Hultqvist J."/>
            <person name="Kolisko M."/>
            <person name="Simpson A.G.B."/>
            <person name="Roger A.J."/>
            <person name="Svard S.G."/>
            <person name="Andersson J.O."/>
        </authorList>
    </citation>
    <scope>NUCLEOTIDE SEQUENCE</scope>
    <source>
        <strain evidence="2">PC1</strain>
    </source>
</reference>
<dbReference type="EMBL" id="GDID01000867">
    <property type="protein sequence ID" value="JAP95739.1"/>
    <property type="molecule type" value="Transcribed_RNA"/>
</dbReference>
<keyword evidence="1" id="KW-0677">Repeat</keyword>
<dbReference type="Gene3D" id="2.20.110.10">
    <property type="entry name" value="Histone H3 K4-specific methyltransferase SET7/9 N-terminal domain"/>
    <property type="match status" value="1"/>
</dbReference>
<organism evidence="2">
    <name type="scientific">Trepomonas sp. PC1</name>
    <dbReference type="NCBI Taxonomy" id="1076344"/>
    <lineage>
        <taxon>Eukaryota</taxon>
        <taxon>Metamonada</taxon>
        <taxon>Diplomonadida</taxon>
        <taxon>Hexamitidae</taxon>
        <taxon>Hexamitinae</taxon>
        <taxon>Trepomonas</taxon>
    </lineage>
</organism>
<dbReference type="InterPro" id="IPR052849">
    <property type="entry name" value="MORN_repeat_protein"/>
</dbReference>
<accession>A0A146KKG9</accession>
<evidence type="ECO:0008006" key="3">
    <source>
        <dbReference type="Google" id="ProtNLM"/>
    </source>
</evidence>
<dbReference type="Pfam" id="PF02493">
    <property type="entry name" value="MORN"/>
    <property type="match status" value="3"/>
</dbReference>
<dbReference type="PANTHER" id="PTHR46917">
    <property type="entry name" value="MORN REPEAT-CONTAINING PROTEIN 2"/>
    <property type="match status" value="1"/>
</dbReference>